<dbReference type="PROSITE" id="PS50995">
    <property type="entry name" value="HTH_MARR_2"/>
    <property type="match status" value="1"/>
</dbReference>
<dbReference type="RefSeq" id="WP_380788190.1">
    <property type="nucleotide sequence ID" value="NZ_JBHTKR010000001.1"/>
</dbReference>
<organism evidence="5 6">
    <name type="scientific">Seohaeicola saemankumensis</name>
    <dbReference type="NCBI Taxonomy" id="481181"/>
    <lineage>
        <taxon>Bacteria</taxon>
        <taxon>Pseudomonadati</taxon>
        <taxon>Pseudomonadota</taxon>
        <taxon>Alphaproteobacteria</taxon>
        <taxon>Rhodobacterales</taxon>
        <taxon>Roseobacteraceae</taxon>
        <taxon>Seohaeicola</taxon>
    </lineage>
</organism>
<evidence type="ECO:0000259" key="4">
    <source>
        <dbReference type="PROSITE" id="PS50995"/>
    </source>
</evidence>
<keyword evidence="3" id="KW-0804">Transcription</keyword>
<feature type="domain" description="HTH marR-type" evidence="4">
    <location>
        <begin position="17"/>
        <end position="155"/>
    </location>
</feature>
<dbReference type="InterPro" id="IPR039422">
    <property type="entry name" value="MarR/SlyA-like"/>
</dbReference>
<dbReference type="SUPFAM" id="SSF46785">
    <property type="entry name" value="Winged helix' DNA-binding domain"/>
    <property type="match status" value="1"/>
</dbReference>
<accession>A0ABW3T8B9</accession>
<dbReference type="InterPro" id="IPR023187">
    <property type="entry name" value="Tscrpt_reg_MarR-type_CS"/>
</dbReference>
<proteinExistence type="predicted"/>
<keyword evidence="2" id="KW-0238">DNA-binding</keyword>
<dbReference type="Gene3D" id="1.10.10.10">
    <property type="entry name" value="Winged helix-like DNA-binding domain superfamily/Winged helix DNA-binding domain"/>
    <property type="match status" value="1"/>
</dbReference>
<keyword evidence="1" id="KW-0805">Transcription regulation</keyword>
<sequence>MNTQPELRLAEQGSKQRLRLWLRLLAVTRKIEAELRERMRTEFDSTLPRFDVMAALSRHDQGLRMSALSGVLRVSNGNVTGIVDRLAEDGLVMRVPVAGDRRATLVRLTARGAEVFARQAAEHEAWIDAMLAELSPEEARSYAARLRTLAQKLDDKGAME</sequence>
<evidence type="ECO:0000313" key="5">
    <source>
        <dbReference type="EMBL" id="MFD1193177.1"/>
    </source>
</evidence>
<evidence type="ECO:0000256" key="2">
    <source>
        <dbReference type="ARBA" id="ARBA00023125"/>
    </source>
</evidence>
<dbReference type="InterPro" id="IPR036388">
    <property type="entry name" value="WH-like_DNA-bd_sf"/>
</dbReference>
<dbReference type="PANTHER" id="PTHR33164:SF43">
    <property type="entry name" value="HTH-TYPE TRANSCRIPTIONAL REPRESSOR YETL"/>
    <property type="match status" value="1"/>
</dbReference>
<evidence type="ECO:0000313" key="6">
    <source>
        <dbReference type="Proteomes" id="UP001597151"/>
    </source>
</evidence>
<dbReference type="EMBL" id="JBHTKR010000001">
    <property type="protein sequence ID" value="MFD1193177.1"/>
    <property type="molecule type" value="Genomic_DNA"/>
</dbReference>
<dbReference type="SMART" id="SM00347">
    <property type="entry name" value="HTH_MARR"/>
    <property type="match status" value="1"/>
</dbReference>
<evidence type="ECO:0000256" key="3">
    <source>
        <dbReference type="ARBA" id="ARBA00023163"/>
    </source>
</evidence>
<evidence type="ECO:0000256" key="1">
    <source>
        <dbReference type="ARBA" id="ARBA00023015"/>
    </source>
</evidence>
<dbReference type="PROSITE" id="PS01117">
    <property type="entry name" value="HTH_MARR_1"/>
    <property type="match status" value="1"/>
</dbReference>
<name>A0ABW3T8B9_9RHOB</name>
<comment type="caution">
    <text evidence="5">The sequence shown here is derived from an EMBL/GenBank/DDBJ whole genome shotgun (WGS) entry which is preliminary data.</text>
</comment>
<dbReference type="Pfam" id="PF01047">
    <property type="entry name" value="MarR"/>
    <property type="match status" value="1"/>
</dbReference>
<dbReference type="InterPro" id="IPR036390">
    <property type="entry name" value="WH_DNA-bd_sf"/>
</dbReference>
<dbReference type="PANTHER" id="PTHR33164">
    <property type="entry name" value="TRANSCRIPTIONAL REGULATOR, MARR FAMILY"/>
    <property type="match status" value="1"/>
</dbReference>
<dbReference type="PRINTS" id="PR00598">
    <property type="entry name" value="HTHMARR"/>
</dbReference>
<reference evidence="6" key="1">
    <citation type="journal article" date="2019" name="Int. J. Syst. Evol. Microbiol.">
        <title>The Global Catalogue of Microorganisms (GCM) 10K type strain sequencing project: providing services to taxonomists for standard genome sequencing and annotation.</title>
        <authorList>
            <consortium name="The Broad Institute Genomics Platform"/>
            <consortium name="The Broad Institute Genome Sequencing Center for Infectious Disease"/>
            <person name="Wu L."/>
            <person name="Ma J."/>
        </authorList>
    </citation>
    <scope>NUCLEOTIDE SEQUENCE [LARGE SCALE GENOMIC DNA]</scope>
    <source>
        <strain evidence="6">CCUG 55328</strain>
    </source>
</reference>
<dbReference type="Proteomes" id="UP001597151">
    <property type="component" value="Unassembled WGS sequence"/>
</dbReference>
<keyword evidence="6" id="KW-1185">Reference proteome</keyword>
<gene>
    <name evidence="5" type="ORF">ACFQ3C_00660</name>
</gene>
<dbReference type="InterPro" id="IPR000835">
    <property type="entry name" value="HTH_MarR-typ"/>
</dbReference>
<protein>
    <submittedName>
        <fullName evidence="5">MarR family winged helix-turn-helix transcriptional regulator</fullName>
    </submittedName>
</protein>